<dbReference type="AlphaFoldDB" id="A0A1W6LB10"/>
<dbReference type="OrthoDB" id="9021686at2"/>
<dbReference type="RefSeq" id="WP_085751698.1">
    <property type="nucleotide sequence ID" value="NZ_BSPR01000013.1"/>
</dbReference>
<proteinExistence type="predicted"/>
<sequence length="258" mass="29043">MVELKRAVIAALVLALGLGAPPVRAIVFIDPVNLIQNIISAMEAIEQVHATYTQIQVQVQQAQAMARQLKSMDPSQIAGVLGDITGREELLRLERALAANRDLIGSLNTIRQGFDERLDTARLMKLTWHEYVAWERNRIARKEESALARVQAEAHAMKRIEADYDFAREQAQKIPQSSGTHEAVQQMNVQMNRVIQQNAELLRQFSTAMGRATAEREMQEAEDSARAKAQEDAWRAAVEAARRADRQAIDAWNRGRRP</sequence>
<name>A0A1W6LB10_9BURK</name>
<dbReference type="KEGG" id="rgu:A4W93_16730"/>
<dbReference type="Proteomes" id="UP000193427">
    <property type="component" value="Chromosome"/>
</dbReference>
<accession>A0A1W6LB10</accession>
<dbReference type="STRING" id="946333.A4W93_16730"/>
<keyword evidence="2" id="KW-1185">Reference proteome</keyword>
<evidence type="ECO:0000313" key="2">
    <source>
        <dbReference type="Proteomes" id="UP000193427"/>
    </source>
</evidence>
<reference evidence="1 2" key="1">
    <citation type="submission" date="2016-04" db="EMBL/GenBank/DDBJ databases">
        <title>Complete genome sequence of natural rubber-degrading, novel Gram-negative bacterium, Rhizobacter gummiphilus strain NS21.</title>
        <authorList>
            <person name="Tabata M."/>
            <person name="Kasai D."/>
            <person name="Fukuda M."/>
        </authorList>
    </citation>
    <scope>NUCLEOTIDE SEQUENCE [LARGE SCALE GENOMIC DNA]</scope>
    <source>
        <strain evidence="1 2">NS21</strain>
    </source>
</reference>
<gene>
    <name evidence="1" type="ORF">A4W93_16730</name>
</gene>
<protein>
    <submittedName>
        <fullName evidence="1">Uncharacterized protein</fullName>
    </submittedName>
</protein>
<dbReference type="EMBL" id="CP015118">
    <property type="protein sequence ID" value="ARN21410.1"/>
    <property type="molecule type" value="Genomic_DNA"/>
</dbReference>
<evidence type="ECO:0000313" key="1">
    <source>
        <dbReference type="EMBL" id="ARN21410.1"/>
    </source>
</evidence>
<organism evidence="1 2">
    <name type="scientific">Piscinibacter gummiphilus</name>
    <dbReference type="NCBI Taxonomy" id="946333"/>
    <lineage>
        <taxon>Bacteria</taxon>
        <taxon>Pseudomonadati</taxon>
        <taxon>Pseudomonadota</taxon>
        <taxon>Betaproteobacteria</taxon>
        <taxon>Burkholderiales</taxon>
        <taxon>Sphaerotilaceae</taxon>
        <taxon>Piscinibacter</taxon>
    </lineage>
</organism>